<dbReference type="PANTHER" id="PTHR30083:SF0">
    <property type="entry name" value="3'-PHOSPHOADENOSINE 5'-PHOSPHOSULFATE SULFOTRANSFERASE (PAPS REDUCTASE)_FAD SYNTHETASE"/>
    <property type="match status" value="1"/>
</dbReference>
<proteinExistence type="predicted"/>
<dbReference type="Proteomes" id="UP000291106">
    <property type="component" value="Chromosome"/>
</dbReference>
<organism evidence="2 3">
    <name type="scientific">Shewanella maritima</name>
    <dbReference type="NCBI Taxonomy" id="2520507"/>
    <lineage>
        <taxon>Bacteria</taxon>
        <taxon>Pseudomonadati</taxon>
        <taxon>Pseudomonadota</taxon>
        <taxon>Gammaproteobacteria</taxon>
        <taxon>Alteromonadales</taxon>
        <taxon>Shewanellaceae</taxon>
        <taxon>Shewanella</taxon>
    </lineage>
</organism>
<dbReference type="Gene3D" id="3.40.50.620">
    <property type="entry name" value="HUPs"/>
    <property type="match status" value="1"/>
</dbReference>
<dbReference type="KEGG" id="smai:EXU30_08005"/>
<dbReference type="SUPFAM" id="SSF52402">
    <property type="entry name" value="Adenine nucleotide alpha hydrolases-like"/>
    <property type="match status" value="1"/>
</dbReference>
<dbReference type="InterPro" id="IPR014729">
    <property type="entry name" value="Rossmann-like_a/b/a_fold"/>
</dbReference>
<protein>
    <submittedName>
        <fullName evidence="2">DUF3440 domain-containing protein</fullName>
    </submittedName>
</protein>
<accession>A0A411PGB2</accession>
<dbReference type="AlphaFoldDB" id="A0A411PGB2"/>
<dbReference type="GO" id="GO:0071453">
    <property type="term" value="P:cellular response to oxygen levels"/>
    <property type="evidence" value="ECO:0007669"/>
    <property type="project" value="TreeGrafter"/>
</dbReference>
<evidence type="ECO:0000313" key="3">
    <source>
        <dbReference type="Proteomes" id="UP000291106"/>
    </source>
</evidence>
<dbReference type="Pfam" id="PF01507">
    <property type="entry name" value="PAPS_reduct"/>
    <property type="match status" value="1"/>
</dbReference>
<dbReference type="Pfam" id="PF11922">
    <property type="entry name" value="DUF3440"/>
    <property type="match status" value="2"/>
</dbReference>
<dbReference type="RefSeq" id="WP_130598967.1">
    <property type="nucleotide sequence ID" value="NZ_CP036200.1"/>
</dbReference>
<dbReference type="OrthoDB" id="9774475at2"/>
<dbReference type="InterPro" id="IPR002500">
    <property type="entry name" value="PAPS_reduct_dom"/>
</dbReference>
<evidence type="ECO:0000259" key="1">
    <source>
        <dbReference type="Pfam" id="PF01507"/>
    </source>
</evidence>
<reference evidence="2 3" key="1">
    <citation type="submission" date="2019-02" db="EMBL/GenBank/DDBJ databases">
        <title>Shewanella sp. D4-2 isolated from Dokdo Island.</title>
        <authorList>
            <person name="Baek K."/>
        </authorList>
    </citation>
    <scope>NUCLEOTIDE SEQUENCE [LARGE SCALE GENOMIC DNA]</scope>
    <source>
        <strain evidence="2 3">D4-2</strain>
    </source>
</reference>
<keyword evidence="3" id="KW-1185">Reference proteome</keyword>
<dbReference type="EMBL" id="CP036200">
    <property type="protein sequence ID" value="QBF82639.1"/>
    <property type="molecule type" value="Genomic_DNA"/>
</dbReference>
<dbReference type="GO" id="GO:0003824">
    <property type="term" value="F:catalytic activity"/>
    <property type="evidence" value="ECO:0007669"/>
    <property type="project" value="InterPro"/>
</dbReference>
<sequence>MKGKVFLNNDVNTQARARINELFDTLDSVYVAFSGGKDSGVLLHLVIEEARKRQCLPIHVLYVDMEAQYQHTHDFIKTFAESRDVVMHWVCLPLSLRNASSQYQPKWVCWDPEREDVWVRALPVIDNPQCHIVTALDFFPFYYYAMEFEEFVKEYGLWLAEQTQQTMAALVGIRSDESLNRYRTIKNRNKGKLAHFQWTTKVTQSLYLAYPIYDWKVEDVWAAYGKFGWSYNHVYDLMHKAGVSLHQQRLCQPYGDDQKKGLWLYHILEPQTWERLVVRVEGCNFGARYSKKQGHILGYYNFKLPAGYSYKAYSKFLLDSMPPHLSAHYRSRIFQFLIWWKNNGKRFGVSMIPDSADRKLESKKKVPSWRRICKTLIKNDYWCRGLSFSQTKKLTNHYIAVYQEYLKGR</sequence>
<dbReference type="PANTHER" id="PTHR30083">
    <property type="entry name" value="TRANSCRIPTIONAL REGULATOR-RELATED"/>
    <property type="match status" value="1"/>
</dbReference>
<dbReference type="InterPro" id="IPR021845">
    <property type="entry name" value="DUF3440"/>
</dbReference>
<evidence type="ECO:0000313" key="2">
    <source>
        <dbReference type="EMBL" id="QBF82639.1"/>
    </source>
</evidence>
<feature type="domain" description="Phosphoadenosine phosphosulphate reductase" evidence="1">
    <location>
        <begin position="29"/>
        <end position="236"/>
    </location>
</feature>
<name>A0A411PGB2_9GAMM</name>
<gene>
    <name evidence="2" type="ORF">EXU30_08005</name>
</gene>
<dbReference type="CDD" id="cd23947">
    <property type="entry name" value="PAPS_reductase-like_YbdN"/>
    <property type="match status" value="1"/>
</dbReference>